<comment type="caution">
    <text evidence="1">The sequence shown here is derived from an EMBL/GenBank/DDBJ whole genome shotgun (WGS) entry which is preliminary data.</text>
</comment>
<gene>
    <name evidence="1" type="ORF">F938_04322</name>
</gene>
<sequence>MTTKAKLIYDELCKDFSIGPNENITSCSYDDDNDQHFIECDVGILDFDKIDNQCQNLKNSKSKNRSADCLIYRASNDTLYFLEFKSGSCKYKDIRYKVIDGFTNLYHYALKKKIISSREEYMEINFRFCLVRRNAREIYLRDTILGDLESGEELRGTEAFNDLEDFFLKKVSIVMTPEKVPDLLYTITDGVIKDINYHYTDKVVKKLTTALS</sequence>
<keyword evidence="2" id="KW-1185">Reference proteome</keyword>
<reference evidence="1 2" key="1">
    <citation type="submission" date="2013-02" db="EMBL/GenBank/DDBJ databases">
        <title>The Genome Sequence of Acinetobacter bereziniae CIP 70.12.</title>
        <authorList>
            <consortium name="The Broad Institute Genome Sequencing Platform"/>
            <consortium name="The Broad Institute Genome Sequencing Center for Infectious Disease"/>
            <person name="Cerqueira G."/>
            <person name="Feldgarden M."/>
            <person name="Courvalin P."/>
            <person name="Perichon B."/>
            <person name="Grillot-Courvalin C."/>
            <person name="Clermont D."/>
            <person name="Rocha E."/>
            <person name="Yoon E.-J."/>
            <person name="Nemec A."/>
            <person name="Walker B."/>
            <person name="Young S.K."/>
            <person name="Zeng Q."/>
            <person name="Gargeya S."/>
            <person name="Fitzgerald M."/>
            <person name="Haas B."/>
            <person name="Abouelleil A."/>
            <person name="Alvarado L."/>
            <person name="Arachchi H.M."/>
            <person name="Berlin A.M."/>
            <person name="Chapman S.B."/>
            <person name="Dewar J."/>
            <person name="Goldberg J."/>
            <person name="Griggs A."/>
            <person name="Gujja S."/>
            <person name="Hansen M."/>
            <person name="Howarth C."/>
            <person name="Imamovic A."/>
            <person name="Larimer J."/>
            <person name="McCowan C."/>
            <person name="Murphy C."/>
            <person name="Neiman D."/>
            <person name="Pearson M."/>
            <person name="Priest M."/>
            <person name="Roberts A."/>
            <person name="Saif S."/>
            <person name="Shea T."/>
            <person name="Sisk P."/>
            <person name="Sykes S."/>
            <person name="Wortman J."/>
            <person name="Nusbaum C."/>
            <person name="Birren B."/>
        </authorList>
    </citation>
    <scope>NUCLEOTIDE SEQUENCE [LARGE SCALE GENOMIC DNA]</scope>
    <source>
        <strain evidence="1 2">CIP 70.12</strain>
    </source>
</reference>
<organism evidence="1 2">
    <name type="scientific">Acinetobacter bereziniae LMG 1003 = CIP 70.12</name>
    <dbReference type="NCBI Taxonomy" id="981324"/>
    <lineage>
        <taxon>Bacteria</taxon>
        <taxon>Pseudomonadati</taxon>
        <taxon>Pseudomonadota</taxon>
        <taxon>Gammaproteobacteria</taxon>
        <taxon>Moraxellales</taxon>
        <taxon>Moraxellaceae</taxon>
        <taxon>Acinetobacter</taxon>
    </lineage>
</organism>
<dbReference type="OrthoDB" id="9255757at2"/>
<protein>
    <submittedName>
        <fullName evidence="1">Uncharacterized protein</fullName>
    </submittedName>
</protein>
<dbReference type="PATRIC" id="fig|1217650.3.peg.4252"/>
<dbReference type="AlphaFoldDB" id="N9CUW8"/>
<accession>N9CUW8</accession>
<evidence type="ECO:0000313" key="2">
    <source>
        <dbReference type="Proteomes" id="UP000013251"/>
    </source>
</evidence>
<evidence type="ECO:0000313" key="1">
    <source>
        <dbReference type="EMBL" id="ENV89396.1"/>
    </source>
</evidence>
<dbReference type="RefSeq" id="WP_005035074.1">
    <property type="nucleotide sequence ID" value="NZ_KB849756.1"/>
</dbReference>
<proteinExistence type="predicted"/>
<dbReference type="GeneID" id="69464593"/>
<dbReference type="HOGENOM" id="CLU_1359298_0_0_6"/>
<name>N9CUW8_ACIBZ</name>
<dbReference type="Proteomes" id="UP000013251">
    <property type="component" value="Unassembled WGS sequence"/>
</dbReference>
<dbReference type="EMBL" id="APQG01000052">
    <property type="protein sequence ID" value="ENV89396.1"/>
    <property type="molecule type" value="Genomic_DNA"/>
</dbReference>